<name>A0A9W3DTJ7_RAPSA</name>
<protein>
    <submittedName>
        <fullName evidence="3">Uncharacterized protein LOC108835985 isoform X1</fullName>
    </submittedName>
</protein>
<dbReference type="Proteomes" id="UP000504610">
    <property type="component" value="Chromosome 5"/>
</dbReference>
<dbReference type="PANTHER" id="PTHR36034:SF2">
    <property type="entry name" value="EXPRESSED PROTEIN"/>
    <property type="match status" value="1"/>
</dbReference>
<accession>A0A9W3DTJ7</accession>
<reference evidence="2" key="1">
    <citation type="journal article" date="2019" name="Database">
        <title>The radish genome database (RadishGD): an integrated information resource for radish genomics.</title>
        <authorList>
            <person name="Yu H.J."/>
            <person name="Baek S."/>
            <person name="Lee Y.J."/>
            <person name="Cho A."/>
            <person name="Mun J.H."/>
        </authorList>
    </citation>
    <scope>NUCLEOTIDE SEQUENCE [LARGE SCALE GENOMIC DNA]</scope>
    <source>
        <strain evidence="2">cv. WK10039</strain>
    </source>
</reference>
<sequence length="112" mass="12802">MRWTRTSSTSRAAAGETSRDTTRELEPSHALEEDNEEIPDKWYESVDIPSLRSLDRSFVFSREQIQILACLSESKGDIVVSLQVYIVDCNSRSIRTGTNFLIMNTRIHMGTF</sequence>
<feature type="compositionally biased region" description="Basic and acidic residues" evidence="1">
    <location>
        <begin position="17"/>
        <end position="36"/>
    </location>
</feature>
<evidence type="ECO:0000313" key="2">
    <source>
        <dbReference type="Proteomes" id="UP000504610"/>
    </source>
</evidence>
<dbReference type="KEGG" id="rsz:108835985"/>
<keyword evidence="2" id="KW-1185">Reference proteome</keyword>
<reference evidence="3" key="2">
    <citation type="submission" date="2025-08" db="UniProtKB">
        <authorList>
            <consortium name="RefSeq"/>
        </authorList>
    </citation>
    <scope>IDENTIFICATION</scope>
    <source>
        <tissue evidence="3">Leaf</tissue>
    </source>
</reference>
<organism evidence="2 3">
    <name type="scientific">Raphanus sativus</name>
    <name type="common">Radish</name>
    <name type="synonym">Raphanus raphanistrum var. sativus</name>
    <dbReference type="NCBI Taxonomy" id="3726"/>
    <lineage>
        <taxon>Eukaryota</taxon>
        <taxon>Viridiplantae</taxon>
        <taxon>Streptophyta</taxon>
        <taxon>Embryophyta</taxon>
        <taxon>Tracheophyta</taxon>
        <taxon>Spermatophyta</taxon>
        <taxon>Magnoliopsida</taxon>
        <taxon>eudicotyledons</taxon>
        <taxon>Gunneridae</taxon>
        <taxon>Pentapetalae</taxon>
        <taxon>rosids</taxon>
        <taxon>malvids</taxon>
        <taxon>Brassicales</taxon>
        <taxon>Brassicaceae</taxon>
        <taxon>Brassiceae</taxon>
        <taxon>Raphanus</taxon>
    </lineage>
</organism>
<gene>
    <name evidence="3" type="primary">LOC108835985</name>
</gene>
<dbReference type="PANTHER" id="PTHR36034">
    <property type="entry name" value="EXPRESSED PROTEIN"/>
    <property type="match status" value="1"/>
</dbReference>
<dbReference type="GeneID" id="108835985"/>
<dbReference type="RefSeq" id="XP_056867036.1">
    <property type="nucleotide sequence ID" value="XM_057011056.1"/>
</dbReference>
<evidence type="ECO:0000313" key="3">
    <source>
        <dbReference type="RefSeq" id="XP_056867036.1"/>
    </source>
</evidence>
<dbReference type="AlphaFoldDB" id="A0A9W3DTJ7"/>
<evidence type="ECO:0000256" key="1">
    <source>
        <dbReference type="SAM" id="MobiDB-lite"/>
    </source>
</evidence>
<proteinExistence type="predicted"/>
<feature type="region of interest" description="Disordered" evidence="1">
    <location>
        <begin position="1"/>
        <end position="36"/>
    </location>
</feature>
<feature type="compositionally biased region" description="Polar residues" evidence="1">
    <location>
        <begin position="1"/>
        <end position="11"/>
    </location>
</feature>